<reference evidence="1" key="1">
    <citation type="submission" date="2022-11" db="EMBL/GenBank/DDBJ databases">
        <authorList>
            <person name="Morgan W.R."/>
            <person name="Tartar A."/>
        </authorList>
    </citation>
    <scope>NUCLEOTIDE SEQUENCE</scope>
    <source>
        <strain evidence="1">ARSEF 373</strain>
    </source>
</reference>
<keyword evidence="2" id="KW-1185">Reference proteome</keyword>
<protein>
    <submittedName>
        <fullName evidence="1">Uncharacterized protein</fullName>
    </submittedName>
</protein>
<proteinExistence type="predicted"/>
<organism evidence="1 2">
    <name type="scientific">Lagenidium giganteum</name>
    <dbReference type="NCBI Taxonomy" id="4803"/>
    <lineage>
        <taxon>Eukaryota</taxon>
        <taxon>Sar</taxon>
        <taxon>Stramenopiles</taxon>
        <taxon>Oomycota</taxon>
        <taxon>Peronosporomycetes</taxon>
        <taxon>Pythiales</taxon>
        <taxon>Pythiaceae</taxon>
    </lineage>
</organism>
<name>A0AAV2ZB67_9STRA</name>
<accession>A0AAV2ZB67</accession>
<dbReference type="EMBL" id="DAKRPA010000029">
    <property type="protein sequence ID" value="DBA02622.1"/>
    <property type="molecule type" value="Genomic_DNA"/>
</dbReference>
<reference evidence="1" key="2">
    <citation type="journal article" date="2023" name="Microbiol Resour">
        <title>Decontamination and Annotation of the Draft Genome Sequence of the Oomycete Lagenidium giganteum ARSEF 373.</title>
        <authorList>
            <person name="Morgan W.R."/>
            <person name="Tartar A."/>
        </authorList>
    </citation>
    <scope>NUCLEOTIDE SEQUENCE</scope>
    <source>
        <strain evidence="1">ARSEF 373</strain>
    </source>
</reference>
<comment type="caution">
    <text evidence="1">The sequence shown here is derived from an EMBL/GenBank/DDBJ whole genome shotgun (WGS) entry which is preliminary data.</text>
</comment>
<dbReference type="AlphaFoldDB" id="A0AAV2ZB67"/>
<sequence length="61" mass="7198">MHVLLDFVSSVVGPVAIFAGYLRDFNMDYEDFPLLNYYDDTWFIRAVAENQQVFVMSWLDL</sequence>
<evidence type="ECO:0000313" key="2">
    <source>
        <dbReference type="Proteomes" id="UP001146120"/>
    </source>
</evidence>
<gene>
    <name evidence="1" type="ORF">N0F65_011994</name>
</gene>
<feature type="non-terminal residue" evidence="1">
    <location>
        <position position="61"/>
    </location>
</feature>
<dbReference type="Proteomes" id="UP001146120">
    <property type="component" value="Unassembled WGS sequence"/>
</dbReference>
<evidence type="ECO:0000313" key="1">
    <source>
        <dbReference type="EMBL" id="DBA02622.1"/>
    </source>
</evidence>